<sequence>MGLFSSIFGGRSSGIVSGRNPGSGWNFANRFNKAKGGFSGGYGAISFGNIIDAHSDAEEIVDEFGLDQPDAEYGNCYERAYREELAIAQIEAAFAGMFGGDSDPEDYIDWDEVEEKAHDYAIELAEKWISGSEWIPEDVLDWAYYDVSDHNY</sequence>
<protein>
    <submittedName>
        <fullName evidence="1">Uncharacterized protein</fullName>
    </submittedName>
</protein>
<organism evidence="1 2">
    <name type="scientific">Lacrimispora amygdalina</name>
    <dbReference type="NCBI Taxonomy" id="253257"/>
    <lineage>
        <taxon>Bacteria</taxon>
        <taxon>Bacillati</taxon>
        <taxon>Bacillota</taxon>
        <taxon>Clostridia</taxon>
        <taxon>Lachnospirales</taxon>
        <taxon>Lachnospiraceae</taxon>
        <taxon>Lacrimispora</taxon>
    </lineage>
</organism>
<keyword evidence="2" id="KW-1185">Reference proteome</keyword>
<reference evidence="1 2" key="1">
    <citation type="journal article" date="2024" name="Int. J. Syst. Evol. Microbiol.">
        <title>Lacrimispora brassicae sp. nov. isolated from fermented cabbage, and proposal of Clostridium indicum Gundawar et al. 2019 and Clostridium methoxybenzovorans Mechichi et al. 1999 as heterotypic synonyms of Lacrimispora amygdalina (Parshina et al. 2003) Haas and Blanchard 2020 and Lacrimispora indolis (McClung and McCoy 1957) Haas and Blanchard 2020, respectively.</title>
        <authorList>
            <person name="Kobayashi H."/>
            <person name="Tanizawa Y."/>
            <person name="Sakamoto M."/>
            <person name="Ohkuma M."/>
            <person name="Tohno M."/>
        </authorList>
    </citation>
    <scope>NUCLEOTIDE SEQUENCE [LARGE SCALE GENOMIC DNA]</scope>
    <source>
        <strain evidence="1 2">DSM 12857</strain>
    </source>
</reference>
<accession>A0ABQ5M117</accession>
<dbReference type="Proteomes" id="UP001419084">
    <property type="component" value="Unassembled WGS sequence"/>
</dbReference>
<dbReference type="RefSeq" id="WP_346064579.1">
    <property type="nucleotide sequence ID" value="NZ_BRPJ01000009.1"/>
</dbReference>
<dbReference type="EMBL" id="BRPJ01000009">
    <property type="protein sequence ID" value="GLB28630.1"/>
    <property type="molecule type" value="Genomic_DNA"/>
</dbReference>
<gene>
    <name evidence="1" type="ORF">LAD12857_05530</name>
</gene>
<name>A0ABQ5M117_9FIRM</name>
<evidence type="ECO:0000313" key="1">
    <source>
        <dbReference type="EMBL" id="GLB28630.1"/>
    </source>
</evidence>
<proteinExistence type="predicted"/>
<comment type="caution">
    <text evidence="1">The sequence shown here is derived from an EMBL/GenBank/DDBJ whole genome shotgun (WGS) entry which is preliminary data.</text>
</comment>
<evidence type="ECO:0000313" key="2">
    <source>
        <dbReference type="Proteomes" id="UP001419084"/>
    </source>
</evidence>